<evidence type="ECO:0000313" key="1">
    <source>
        <dbReference type="EMBL" id="MCI07140.1"/>
    </source>
</evidence>
<dbReference type="AlphaFoldDB" id="A0A392P6Y2"/>
<name>A0A392P6Y2_9FABA</name>
<dbReference type="Proteomes" id="UP000265520">
    <property type="component" value="Unassembled WGS sequence"/>
</dbReference>
<evidence type="ECO:0000313" key="2">
    <source>
        <dbReference type="Proteomes" id="UP000265520"/>
    </source>
</evidence>
<protein>
    <submittedName>
        <fullName evidence="1">Uncharacterized protein</fullName>
    </submittedName>
</protein>
<dbReference type="EMBL" id="LXQA010064328">
    <property type="protein sequence ID" value="MCI07140.1"/>
    <property type="molecule type" value="Genomic_DNA"/>
</dbReference>
<accession>A0A392P6Y2</accession>
<reference evidence="1 2" key="1">
    <citation type="journal article" date="2018" name="Front. Plant Sci.">
        <title>Red Clover (Trifolium pratense) and Zigzag Clover (T. medium) - A Picture of Genomic Similarities and Differences.</title>
        <authorList>
            <person name="Dluhosova J."/>
            <person name="Istvanek J."/>
            <person name="Nedelnik J."/>
            <person name="Repkova J."/>
        </authorList>
    </citation>
    <scope>NUCLEOTIDE SEQUENCE [LARGE SCALE GENOMIC DNA]</scope>
    <source>
        <strain evidence="2">cv. 10/8</strain>
        <tissue evidence="1">Leaf</tissue>
    </source>
</reference>
<feature type="non-terminal residue" evidence="1">
    <location>
        <position position="1"/>
    </location>
</feature>
<proteinExistence type="predicted"/>
<keyword evidence="2" id="KW-1185">Reference proteome</keyword>
<comment type="caution">
    <text evidence="1">The sequence shown here is derived from an EMBL/GenBank/DDBJ whole genome shotgun (WGS) entry which is preliminary data.</text>
</comment>
<sequence>RAVERYVREEVAGLIVSPWRTSTVVELISISMSSKMELESSYYQMRVSVIDVLRTFMDDTLVHSKSDEEYVEYMRTSSEIVVDLSKVNVMLFMLKVEDVNCMA</sequence>
<organism evidence="1 2">
    <name type="scientific">Trifolium medium</name>
    <dbReference type="NCBI Taxonomy" id="97028"/>
    <lineage>
        <taxon>Eukaryota</taxon>
        <taxon>Viridiplantae</taxon>
        <taxon>Streptophyta</taxon>
        <taxon>Embryophyta</taxon>
        <taxon>Tracheophyta</taxon>
        <taxon>Spermatophyta</taxon>
        <taxon>Magnoliopsida</taxon>
        <taxon>eudicotyledons</taxon>
        <taxon>Gunneridae</taxon>
        <taxon>Pentapetalae</taxon>
        <taxon>rosids</taxon>
        <taxon>fabids</taxon>
        <taxon>Fabales</taxon>
        <taxon>Fabaceae</taxon>
        <taxon>Papilionoideae</taxon>
        <taxon>50 kb inversion clade</taxon>
        <taxon>NPAAA clade</taxon>
        <taxon>Hologalegina</taxon>
        <taxon>IRL clade</taxon>
        <taxon>Trifolieae</taxon>
        <taxon>Trifolium</taxon>
    </lineage>
</organism>